<keyword evidence="2" id="KW-0812">Transmembrane</keyword>
<dbReference type="OrthoDB" id="3805742at2"/>
<reference evidence="3 4" key="1">
    <citation type="submission" date="2019-03" db="EMBL/GenBank/DDBJ databases">
        <title>Genomic Encyclopedia of Type Strains, Phase III (KMG-III): the genomes of soil and plant-associated and newly described type strains.</title>
        <authorList>
            <person name="Whitman W."/>
        </authorList>
    </citation>
    <scope>NUCLEOTIDE SEQUENCE [LARGE SCALE GENOMIC DNA]</scope>
    <source>
        <strain evidence="3 4">VKM Ac-2527</strain>
    </source>
</reference>
<evidence type="ECO:0000313" key="3">
    <source>
        <dbReference type="EMBL" id="TDO30692.1"/>
    </source>
</evidence>
<feature type="transmembrane region" description="Helical" evidence="2">
    <location>
        <begin position="278"/>
        <end position="305"/>
    </location>
</feature>
<dbReference type="AlphaFoldDB" id="A0A4R6J5J5"/>
<keyword evidence="4" id="KW-1185">Reference proteome</keyword>
<accession>A0A4R6J5J5</accession>
<dbReference type="EMBL" id="SNWQ01000035">
    <property type="protein sequence ID" value="TDO30692.1"/>
    <property type="molecule type" value="Genomic_DNA"/>
</dbReference>
<evidence type="ECO:0000313" key="4">
    <source>
        <dbReference type="Proteomes" id="UP000295388"/>
    </source>
</evidence>
<name>A0A4R6J5J5_9ACTN</name>
<proteinExistence type="predicted"/>
<organism evidence="3 4">
    <name type="scientific">Kribbella caucasensis</name>
    <dbReference type="NCBI Taxonomy" id="2512215"/>
    <lineage>
        <taxon>Bacteria</taxon>
        <taxon>Bacillati</taxon>
        <taxon>Actinomycetota</taxon>
        <taxon>Actinomycetes</taxon>
        <taxon>Propionibacteriales</taxon>
        <taxon>Kribbellaceae</taxon>
        <taxon>Kribbella</taxon>
    </lineage>
</organism>
<sequence>MNSTPEISGYQLDQRLLQHPLAEIWRGRSFTGMEVVVLVLSETGATDPAIRERLDRASRTAALEPGRQETPLWAANLTASRPYAITQLVPGQSGAERLLDPLDGLLGNDTDSLNAVRTQLSQYGAAPISPYAGTAGAGGGRGTGEQLGGVQQAAGGQFADDGHRAGGGQAAAGGQQAGGGQFAGGRQQAGGGQLAGGAAQAGMGESVGVRSADGIGRGSAIGGTDARGEGPRAGAGARGEGPEGGGADAGGDGLQHAAEAGSGGVRAAAEVEGKPRGWVYLVAVVVVLLVFTVTFSVGTAVGGVVKGKDAQANQGPPPAPVSPAALPTPILLPGIVKPSGETYVPPTVFTGLFGATYERGADIQVVDGIGLPFSFGFPAPPVLEERTAVESSTTIYRRVLSSPRAQDARLDVRIALHPCGDLAACLTERAGFDKEWTTTYKAPAPTTAKDAQTWYTEQTNSPYALVMSHAFTSGGRWWLIGVAATGTAGEEQAVQQIVNDIWRQTQ</sequence>
<dbReference type="RefSeq" id="WP_133805483.1">
    <property type="nucleotide sequence ID" value="NZ_SNWQ01000035.1"/>
</dbReference>
<protein>
    <submittedName>
        <fullName evidence="3">Uncharacterized protein</fullName>
    </submittedName>
</protein>
<comment type="caution">
    <text evidence="3">The sequence shown here is derived from an EMBL/GenBank/DDBJ whole genome shotgun (WGS) entry which is preliminary data.</text>
</comment>
<gene>
    <name evidence="3" type="ORF">EV643_13515</name>
</gene>
<feature type="region of interest" description="Disordered" evidence="1">
    <location>
        <begin position="156"/>
        <end position="198"/>
    </location>
</feature>
<keyword evidence="2" id="KW-1133">Transmembrane helix</keyword>
<evidence type="ECO:0000256" key="1">
    <source>
        <dbReference type="SAM" id="MobiDB-lite"/>
    </source>
</evidence>
<evidence type="ECO:0000256" key="2">
    <source>
        <dbReference type="SAM" id="Phobius"/>
    </source>
</evidence>
<feature type="compositionally biased region" description="Gly residues" evidence="1">
    <location>
        <begin position="165"/>
        <end position="195"/>
    </location>
</feature>
<keyword evidence="2" id="KW-0472">Membrane</keyword>
<feature type="compositionally biased region" description="Gly residues" evidence="1">
    <location>
        <begin position="231"/>
        <end position="253"/>
    </location>
</feature>
<feature type="region of interest" description="Disordered" evidence="1">
    <location>
        <begin position="212"/>
        <end position="258"/>
    </location>
</feature>
<dbReference type="Proteomes" id="UP000295388">
    <property type="component" value="Unassembled WGS sequence"/>
</dbReference>